<evidence type="ECO:0000256" key="9">
    <source>
        <dbReference type="ARBA" id="ARBA00023180"/>
    </source>
</evidence>
<keyword evidence="8 14" id="KW-0472">Membrane</keyword>
<evidence type="ECO:0000256" key="1">
    <source>
        <dbReference type="ARBA" id="ARBA00004496"/>
    </source>
</evidence>
<comment type="caution">
    <text evidence="16">The sequence shown here is derived from an EMBL/GenBank/DDBJ whole genome shotgun (WGS) entry which is preliminary data.</text>
</comment>
<dbReference type="PANTHER" id="PTHR46197:SF3">
    <property type="entry name" value="AB HYDROLASE-1 DOMAIN-CONTAINING PROTEIN"/>
    <property type="match status" value="1"/>
</dbReference>
<keyword evidence="5" id="KW-0378">Hydrolase</keyword>
<evidence type="ECO:0000256" key="7">
    <source>
        <dbReference type="ARBA" id="ARBA00022989"/>
    </source>
</evidence>
<dbReference type="GO" id="GO:0016020">
    <property type="term" value="C:membrane"/>
    <property type="evidence" value="ECO:0007669"/>
    <property type="project" value="UniProtKB-SubCell"/>
</dbReference>
<evidence type="ECO:0000256" key="4">
    <source>
        <dbReference type="ARBA" id="ARBA00022692"/>
    </source>
</evidence>
<sequence>MLKWPEYLILRPWGKLYIGQCHCLKRNCDLFIMRTTFKLFVVCGLACLWIVLTLTGVVEYPEIFKEMAGQTKEINWKTVDLYNKPLPETIKSSKGNVAVATKTIIVENIKVFYREAIPPEGVSVSGQSVLLLHGRAFSSETWEKLETLNVLAALGHRVVAVDLPGYGNTKEKFIGNRADFMVSLFDALSLKDAHPVLVSPSMSGEYSVVFLKDHSNMISGYVPVAPVATNSLSHSELQKVVVPTLIVYGSEDNTGLAEASLQNLQVLPNSREIKIEGAGHPAYLNQPAVFHKLLHNFLQLLK</sequence>
<reference evidence="16 17" key="1">
    <citation type="submission" date="2024-03" db="EMBL/GenBank/DDBJ databases">
        <title>The genome assembly and annotation of the cricket Gryllus longicercus Weissman &amp; Gray.</title>
        <authorList>
            <person name="Szrajer S."/>
            <person name="Gray D."/>
            <person name="Ylla G."/>
        </authorList>
    </citation>
    <scope>NUCLEOTIDE SEQUENCE [LARGE SCALE GENOMIC DNA]</scope>
    <source>
        <strain evidence="16">DAG 2021-001</strain>
        <tissue evidence="16">Whole body minus gut</tissue>
    </source>
</reference>
<dbReference type="FunFam" id="3.40.50.1820:FF:000093">
    <property type="entry name" value="protein ABHD14A isoform X1"/>
    <property type="match status" value="1"/>
</dbReference>
<evidence type="ECO:0000256" key="3">
    <source>
        <dbReference type="ARBA" id="ARBA00022490"/>
    </source>
</evidence>
<evidence type="ECO:0000256" key="14">
    <source>
        <dbReference type="SAM" id="Phobius"/>
    </source>
</evidence>
<gene>
    <name evidence="16" type="ORF">R5R35_014056</name>
</gene>
<evidence type="ECO:0000256" key="10">
    <source>
        <dbReference type="ARBA" id="ARBA00037942"/>
    </source>
</evidence>
<keyword evidence="6" id="KW-0735">Signal-anchor</keyword>
<evidence type="ECO:0000256" key="11">
    <source>
        <dbReference type="ARBA" id="ARBA00056841"/>
    </source>
</evidence>
<keyword evidence="7 14" id="KW-1133">Transmembrane helix</keyword>
<evidence type="ECO:0000256" key="12">
    <source>
        <dbReference type="ARBA" id="ARBA00073591"/>
    </source>
</evidence>
<comment type="subcellular location">
    <subcellularLocation>
        <location evidence="1">Cytoplasm</location>
    </subcellularLocation>
    <subcellularLocation>
        <location evidence="2">Membrane</location>
        <topology evidence="2">Single-pass type II membrane protein</topology>
    </subcellularLocation>
</comment>
<dbReference type="Proteomes" id="UP001378592">
    <property type="component" value="Unassembled WGS sequence"/>
</dbReference>
<dbReference type="GO" id="GO:0005737">
    <property type="term" value="C:cytoplasm"/>
    <property type="evidence" value="ECO:0007669"/>
    <property type="project" value="UniProtKB-SubCell"/>
</dbReference>
<dbReference type="PANTHER" id="PTHR46197">
    <property type="entry name" value="PROTEIN ABHD14B-LIKE"/>
    <property type="match status" value="1"/>
</dbReference>
<organism evidence="16 17">
    <name type="scientific">Gryllus longicercus</name>
    <dbReference type="NCBI Taxonomy" id="2509291"/>
    <lineage>
        <taxon>Eukaryota</taxon>
        <taxon>Metazoa</taxon>
        <taxon>Ecdysozoa</taxon>
        <taxon>Arthropoda</taxon>
        <taxon>Hexapoda</taxon>
        <taxon>Insecta</taxon>
        <taxon>Pterygota</taxon>
        <taxon>Neoptera</taxon>
        <taxon>Polyneoptera</taxon>
        <taxon>Orthoptera</taxon>
        <taxon>Ensifera</taxon>
        <taxon>Gryllidea</taxon>
        <taxon>Grylloidea</taxon>
        <taxon>Gryllidae</taxon>
        <taxon>Gryllinae</taxon>
        <taxon>Gryllus</taxon>
    </lineage>
</organism>
<keyword evidence="9" id="KW-0325">Glycoprotein</keyword>
<comment type="function">
    <text evidence="11">Possible role in granule neuron development.</text>
</comment>
<evidence type="ECO:0000259" key="15">
    <source>
        <dbReference type="Pfam" id="PF12697"/>
    </source>
</evidence>
<dbReference type="GO" id="GO:0016787">
    <property type="term" value="F:hydrolase activity"/>
    <property type="evidence" value="ECO:0007669"/>
    <property type="project" value="UniProtKB-KW"/>
</dbReference>
<feature type="transmembrane region" description="Helical" evidence="14">
    <location>
        <begin position="39"/>
        <end position="58"/>
    </location>
</feature>
<evidence type="ECO:0000256" key="6">
    <source>
        <dbReference type="ARBA" id="ARBA00022968"/>
    </source>
</evidence>
<dbReference type="SUPFAM" id="SSF53474">
    <property type="entry name" value="alpha/beta-Hydrolases"/>
    <property type="match status" value="1"/>
</dbReference>
<keyword evidence="4 14" id="KW-0812">Transmembrane</keyword>
<dbReference type="EMBL" id="JAZDUA010000034">
    <property type="protein sequence ID" value="KAK7871799.1"/>
    <property type="molecule type" value="Genomic_DNA"/>
</dbReference>
<comment type="similarity">
    <text evidence="10">Belongs to the AB hydrolase superfamily. ABHD14 family.</text>
</comment>
<dbReference type="Pfam" id="PF12697">
    <property type="entry name" value="Abhydrolase_6"/>
    <property type="match status" value="1"/>
</dbReference>
<keyword evidence="17" id="KW-1185">Reference proteome</keyword>
<evidence type="ECO:0000313" key="17">
    <source>
        <dbReference type="Proteomes" id="UP001378592"/>
    </source>
</evidence>
<dbReference type="Gene3D" id="3.40.50.1820">
    <property type="entry name" value="alpha/beta hydrolase"/>
    <property type="match status" value="1"/>
</dbReference>
<evidence type="ECO:0000256" key="8">
    <source>
        <dbReference type="ARBA" id="ARBA00023136"/>
    </source>
</evidence>
<protein>
    <recommendedName>
        <fullName evidence="12">Protein ABHD14A</fullName>
    </recommendedName>
    <alternativeName>
        <fullName evidence="13">Alpha/beta hydrolase domain-containing protein 14A</fullName>
    </alternativeName>
</protein>
<keyword evidence="3" id="KW-0963">Cytoplasm</keyword>
<evidence type="ECO:0000256" key="5">
    <source>
        <dbReference type="ARBA" id="ARBA00022801"/>
    </source>
</evidence>
<name>A0AAN9ZFG0_9ORTH</name>
<dbReference type="AlphaFoldDB" id="A0AAN9ZFG0"/>
<proteinExistence type="inferred from homology"/>
<accession>A0AAN9ZFG0</accession>
<feature type="domain" description="AB hydrolase-1" evidence="15">
    <location>
        <begin position="129"/>
        <end position="189"/>
    </location>
</feature>
<dbReference type="InterPro" id="IPR029058">
    <property type="entry name" value="AB_hydrolase_fold"/>
</dbReference>
<dbReference type="InterPro" id="IPR000073">
    <property type="entry name" value="AB_hydrolase_1"/>
</dbReference>
<evidence type="ECO:0000256" key="13">
    <source>
        <dbReference type="ARBA" id="ARBA00079023"/>
    </source>
</evidence>
<evidence type="ECO:0000313" key="16">
    <source>
        <dbReference type="EMBL" id="KAK7871799.1"/>
    </source>
</evidence>
<evidence type="ECO:0000256" key="2">
    <source>
        <dbReference type="ARBA" id="ARBA00004606"/>
    </source>
</evidence>